<evidence type="ECO:0000313" key="1">
    <source>
        <dbReference type="EMBL" id="KAK4045205.1"/>
    </source>
</evidence>
<evidence type="ECO:0000313" key="2">
    <source>
        <dbReference type="Proteomes" id="UP001234178"/>
    </source>
</evidence>
<dbReference type="EMBL" id="JAOYFB010000041">
    <property type="protein sequence ID" value="KAK4045205.1"/>
    <property type="molecule type" value="Genomic_DNA"/>
</dbReference>
<name>A0ABR0B9E6_9CRUS</name>
<proteinExistence type="predicted"/>
<sequence>MARGLVVDREKLYGRKDRIVVDEEGNSCSPAYLTSDGVALVPSGGAAYLYTDDAFDVVERGDLVAVDATGAQLPLCPSTLGVAQPLAEVAADRILDHIVTSVYALSADEVGAALAEKLAAGAIFETRFNWREDYADAPAFLLKNADGYFALVAQPTQFEFLARETVLETAVEEESDDDLDFSMI</sequence>
<accession>A0ABR0B9E6</accession>
<protein>
    <submittedName>
        <fullName evidence="1">Uncharacterized protein</fullName>
    </submittedName>
</protein>
<comment type="caution">
    <text evidence="1">The sequence shown here is derived from an EMBL/GenBank/DDBJ whole genome shotgun (WGS) entry which is preliminary data.</text>
</comment>
<reference evidence="1 2" key="1">
    <citation type="journal article" date="2023" name="Nucleic Acids Res.">
        <title>The hologenome of Daphnia magna reveals possible DNA methylation and microbiome-mediated evolution of the host genome.</title>
        <authorList>
            <person name="Chaturvedi A."/>
            <person name="Li X."/>
            <person name="Dhandapani V."/>
            <person name="Marshall H."/>
            <person name="Kissane S."/>
            <person name="Cuenca-Cambronero M."/>
            <person name="Asole G."/>
            <person name="Calvet F."/>
            <person name="Ruiz-Romero M."/>
            <person name="Marangio P."/>
            <person name="Guigo R."/>
            <person name="Rago D."/>
            <person name="Mirbahai L."/>
            <person name="Eastwood N."/>
            <person name="Colbourne J.K."/>
            <person name="Zhou J."/>
            <person name="Mallon E."/>
            <person name="Orsini L."/>
        </authorList>
    </citation>
    <scope>NUCLEOTIDE SEQUENCE [LARGE SCALE GENOMIC DNA]</scope>
    <source>
        <strain evidence="1">LRV0_1</strain>
    </source>
</reference>
<gene>
    <name evidence="1" type="ORF">OUZ56_032613</name>
</gene>
<organism evidence="1 2">
    <name type="scientific">Daphnia magna</name>
    <dbReference type="NCBI Taxonomy" id="35525"/>
    <lineage>
        <taxon>Eukaryota</taxon>
        <taxon>Metazoa</taxon>
        <taxon>Ecdysozoa</taxon>
        <taxon>Arthropoda</taxon>
        <taxon>Crustacea</taxon>
        <taxon>Branchiopoda</taxon>
        <taxon>Diplostraca</taxon>
        <taxon>Cladocera</taxon>
        <taxon>Anomopoda</taxon>
        <taxon>Daphniidae</taxon>
        <taxon>Daphnia</taxon>
    </lineage>
</organism>
<dbReference type="Proteomes" id="UP001234178">
    <property type="component" value="Unassembled WGS sequence"/>
</dbReference>
<keyword evidence="2" id="KW-1185">Reference proteome</keyword>